<accession>A0A2K0TFW0</accession>
<keyword evidence="2" id="KW-0223">Dioxygenase</keyword>
<dbReference type="GO" id="GO:0004601">
    <property type="term" value="F:peroxidase activity"/>
    <property type="evidence" value="ECO:0007669"/>
    <property type="project" value="InterPro"/>
</dbReference>
<sequence length="236" mass="26357">MSIFPNLKKFRDLVKSHVGSDLTEKSEPLFSKVLNRFDSILSNLGDQDEPIEAANRKVSTNWGLLLEDTVDFLQNHKGLLQDVQSQTLRIDEDIGILIDVAHTKVLKGGIDDNKYLMERVIQLAVSLPDGSDIQTKLTGTLVKELWDSLQHPPLSYLGDEYEYRTADGSNNNPLYPKLGMAGTPYVKSVTPLTPGRPYPDPGEVFDKLLARQGPPKEHPNKISSMLFYMATIIIHG</sequence>
<reference evidence="5 6" key="1">
    <citation type="submission" date="2017-02" db="EMBL/GenBank/DDBJ databases">
        <title>Genomes of Trichoderma spp. with biocontrol activity.</title>
        <authorList>
            <person name="Gardiner D."/>
            <person name="Kazan K."/>
            <person name="Vos C."/>
            <person name="Harvey P."/>
        </authorList>
    </citation>
    <scope>NUCLEOTIDE SEQUENCE [LARGE SCALE GENOMIC DNA]</scope>
    <source>
        <strain evidence="5 6">A5MH</strain>
    </source>
</reference>
<dbReference type="OrthoDB" id="5323571at2759"/>
<dbReference type="InterPro" id="IPR010255">
    <property type="entry name" value="Haem_peroxidase_sf"/>
</dbReference>
<comment type="caution">
    <text evidence="5">The sequence shown here is derived from an EMBL/GenBank/DDBJ whole genome shotgun (WGS) entry which is preliminary data.</text>
</comment>
<organism evidence="5 6">
    <name type="scientific">Trichoderma gamsii</name>
    <dbReference type="NCBI Taxonomy" id="398673"/>
    <lineage>
        <taxon>Eukaryota</taxon>
        <taxon>Fungi</taxon>
        <taxon>Dikarya</taxon>
        <taxon>Ascomycota</taxon>
        <taxon>Pezizomycotina</taxon>
        <taxon>Sordariomycetes</taxon>
        <taxon>Hypocreomycetidae</taxon>
        <taxon>Hypocreales</taxon>
        <taxon>Hypocreaceae</taxon>
        <taxon>Trichoderma</taxon>
    </lineage>
</organism>
<dbReference type="GO" id="GO:0051213">
    <property type="term" value="F:dioxygenase activity"/>
    <property type="evidence" value="ECO:0007669"/>
    <property type="project" value="UniProtKB-KW"/>
</dbReference>
<dbReference type="GO" id="GO:0046872">
    <property type="term" value="F:metal ion binding"/>
    <property type="evidence" value="ECO:0007669"/>
    <property type="project" value="UniProtKB-KW"/>
</dbReference>
<proteinExistence type="predicted"/>
<dbReference type="SUPFAM" id="SSF48113">
    <property type="entry name" value="Heme-dependent peroxidases"/>
    <property type="match status" value="1"/>
</dbReference>
<keyword evidence="4" id="KW-0408">Iron</keyword>
<evidence type="ECO:0000256" key="1">
    <source>
        <dbReference type="ARBA" id="ARBA00022723"/>
    </source>
</evidence>
<dbReference type="GO" id="GO:0006979">
    <property type="term" value="P:response to oxidative stress"/>
    <property type="evidence" value="ECO:0007669"/>
    <property type="project" value="InterPro"/>
</dbReference>
<dbReference type="PANTHER" id="PTHR11903:SF37">
    <property type="entry name" value="PSI-PRODUCING OXYGENASE A"/>
    <property type="match status" value="1"/>
</dbReference>
<dbReference type="GO" id="GO:0006631">
    <property type="term" value="P:fatty acid metabolic process"/>
    <property type="evidence" value="ECO:0007669"/>
    <property type="project" value="UniProtKB-ARBA"/>
</dbReference>
<name>A0A2K0TFW0_9HYPO</name>
<evidence type="ECO:0000313" key="5">
    <source>
        <dbReference type="EMBL" id="PNP44421.1"/>
    </source>
</evidence>
<dbReference type="Proteomes" id="UP000236546">
    <property type="component" value="Unassembled WGS sequence"/>
</dbReference>
<evidence type="ECO:0000256" key="3">
    <source>
        <dbReference type="ARBA" id="ARBA00023002"/>
    </source>
</evidence>
<evidence type="ECO:0000256" key="2">
    <source>
        <dbReference type="ARBA" id="ARBA00022964"/>
    </source>
</evidence>
<dbReference type="PROSITE" id="PS50292">
    <property type="entry name" value="PEROXIDASE_3"/>
    <property type="match status" value="1"/>
</dbReference>
<dbReference type="AlphaFoldDB" id="A0A2K0TFW0"/>
<dbReference type="EMBL" id="MTYH01000033">
    <property type="protein sequence ID" value="PNP44421.1"/>
    <property type="molecule type" value="Genomic_DNA"/>
</dbReference>
<dbReference type="Gene3D" id="1.10.640.10">
    <property type="entry name" value="Haem peroxidase domain superfamily, animal type"/>
    <property type="match status" value="1"/>
</dbReference>
<dbReference type="GO" id="GO:0020037">
    <property type="term" value="F:heme binding"/>
    <property type="evidence" value="ECO:0007669"/>
    <property type="project" value="InterPro"/>
</dbReference>
<evidence type="ECO:0000256" key="4">
    <source>
        <dbReference type="ARBA" id="ARBA00023004"/>
    </source>
</evidence>
<dbReference type="InterPro" id="IPR019791">
    <property type="entry name" value="Haem_peroxidase_animal"/>
</dbReference>
<dbReference type="InterPro" id="IPR037120">
    <property type="entry name" value="Haem_peroxidase_sf_animal"/>
</dbReference>
<protein>
    <submittedName>
        <fullName evidence="5">Uncharacterized protein</fullName>
    </submittedName>
</protein>
<evidence type="ECO:0000313" key="6">
    <source>
        <dbReference type="Proteomes" id="UP000236546"/>
    </source>
</evidence>
<dbReference type="PANTHER" id="PTHR11903">
    <property type="entry name" value="PROSTAGLANDIN G/H SYNTHASE"/>
    <property type="match status" value="1"/>
</dbReference>
<dbReference type="InterPro" id="IPR050783">
    <property type="entry name" value="Oxylipin_biosynth_metab"/>
</dbReference>
<keyword evidence="1" id="KW-0479">Metal-binding</keyword>
<keyword evidence="3" id="KW-0560">Oxidoreductase</keyword>
<gene>
    <name evidence="5" type="ORF">TGAMA5MH_03824</name>
</gene>